<dbReference type="Pfam" id="PF07501">
    <property type="entry name" value="G5"/>
    <property type="match status" value="1"/>
</dbReference>
<dbReference type="EMBL" id="JACRSQ010000001">
    <property type="protein sequence ID" value="MBC8542076.1"/>
    <property type="molecule type" value="Genomic_DNA"/>
</dbReference>
<dbReference type="Gene3D" id="2.20.230.10">
    <property type="entry name" value="Resuscitation-promoting factor rpfb"/>
    <property type="match status" value="1"/>
</dbReference>
<feature type="signal peptide" evidence="3">
    <location>
        <begin position="1"/>
        <end position="23"/>
    </location>
</feature>
<dbReference type="PANTHER" id="PTHR35788">
    <property type="entry name" value="EXPORTED PROTEIN-RELATED"/>
    <property type="match status" value="1"/>
</dbReference>
<protein>
    <submittedName>
        <fullName evidence="5">VanW family protein</fullName>
    </submittedName>
</protein>
<dbReference type="RefSeq" id="WP_177720163.1">
    <property type="nucleotide sequence ID" value="NZ_JACRSQ010000001.1"/>
</dbReference>
<dbReference type="PANTHER" id="PTHR35788:SF1">
    <property type="entry name" value="EXPORTED PROTEIN"/>
    <property type="match status" value="1"/>
</dbReference>
<feature type="chain" id="PRO_5037712387" evidence="3">
    <location>
        <begin position="24"/>
        <end position="515"/>
    </location>
</feature>
<name>A0A926I0L9_9FIRM</name>
<dbReference type="AlphaFoldDB" id="A0A926I0L9"/>
<dbReference type="SMART" id="SM01208">
    <property type="entry name" value="G5"/>
    <property type="match status" value="1"/>
</dbReference>
<feature type="region of interest" description="Disordered" evidence="2">
    <location>
        <begin position="471"/>
        <end position="515"/>
    </location>
</feature>
<dbReference type="Pfam" id="PF04294">
    <property type="entry name" value="VanW"/>
    <property type="match status" value="1"/>
</dbReference>
<feature type="compositionally biased region" description="Polar residues" evidence="2">
    <location>
        <begin position="504"/>
        <end position="515"/>
    </location>
</feature>
<reference evidence="5" key="1">
    <citation type="submission" date="2020-08" db="EMBL/GenBank/DDBJ databases">
        <title>Genome public.</title>
        <authorList>
            <person name="Liu C."/>
            <person name="Sun Q."/>
        </authorList>
    </citation>
    <scope>NUCLEOTIDE SEQUENCE</scope>
    <source>
        <strain evidence="5">NSJ-32</strain>
    </source>
</reference>
<feature type="domain" description="G5" evidence="4">
    <location>
        <begin position="400"/>
        <end position="478"/>
    </location>
</feature>
<evidence type="ECO:0000313" key="5">
    <source>
        <dbReference type="EMBL" id="MBC8542076.1"/>
    </source>
</evidence>
<dbReference type="InterPro" id="IPR022029">
    <property type="entry name" value="YoaR-like_PG-bd"/>
</dbReference>
<evidence type="ECO:0000256" key="2">
    <source>
        <dbReference type="SAM" id="MobiDB-lite"/>
    </source>
</evidence>
<accession>A0A926I0L9</accession>
<evidence type="ECO:0000259" key="4">
    <source>
        <dbReference type="PROSITE" id="PS51109"/>
    </source>
</evidence>
<evidence type="ECO:0000313" key="6">
    <source>
        <dbReference type="Proteomes" id="UP000657006"/>
    </source>
</evidence>
<dbReference type="Proteomes" id="UP000657006">
    <property type="component" value="Unassembled WGS sequence"/>
</dbReference>
<keyword evidence="1 3" id="KW-0732">Signal</keyword>
<dbReference type="Pfam" id="PF12229">
    <property type="entry name" value="PG_binding_4"/>
    <property type="match status" value="1"/>
</dbReference>
<evidence type="ECO:0000256" key="1">
    <source>
        <dbReference type="ARBA" id="ARBA00022729"/>
    </source>
</evidence>
<organism evidence="5 6">
    <name type="scientific">Bianquea renquensis</name>
    <dbReference type="NCBI Taxonomy" id="2763661"/>
    <lineage>
        <taxon>Bacteria</taxon>
        <taxon>Bacillati</taxon>
        <taxon>Bacillota</taxon>
        <taxon>Clostridia</taxon>
        <taxon>Eubacteriales</taxon>
        <taxon>Bianqueaceae</taxon>
        <taxon>Bianquea</taxon>
    </lineage>
</organism>
<gene>
    <name evidence="5" type="ORF">H8730_00735</name>
</gene>
<sequence length="515" mass="56042">MKKKRIAVAVCAVALLGAAGAGAGVLYARQQEGRTAKQQEEALANEMNSLQGTYQTLCEEVDHEKIYEGVTVMGLDLSGMTQEEAKTALDQAFDETVLSKTILLKYGEKSWKYTYADLGFTANTEELAAKAYEVGRSGDVKQRYEALARLSSAKVDFEMTDQYDTAKLEEIITEIKEELDQPAKDATITLESGKFVIEDEQVGYTLNADDCRSKLNSALDTRDSAELELTVEEVQPTRTRAELSKIQDIIGEFSTTYNSGEVDRSKNLQVGSSKIDGTVLMPGESFNYNDAVSPVNAASGYRNASTILDGEYVPGMGGGLCQVCTTLYNAVIRAELEVTERYAHSLKPSYVKLGQDAAMSIGGKNFQFKNNSSAPIYIQAYASGGKIVARIYGVEEHDPSRSVSFETVVVKEYEKPAEKVKEDPSQPEGYRKVTHKGYTGCKVDVYKIVTQNGKTTREYFSSSSYMSTADEVTIGTAKPVSTTPEPEESSAPAPTSPETSEPAQNSDSSADSTAQ</sequence>
<feature type="compositionally biased region" description="Low complexity" evidence="2">
    <location>
        <begin position="481"/>
        <end position="503"/>
    </location>
</feature>
<evidence type="ECO:0000256" key="3">
    <source>
        <dbReference type="SAM" id="SignalP"/>
    </source>
</evidence>
<proteinExistence type="predicted"/>
<dbReference type="PROSITE" id="PS51109">
    <property type="entry name" value="G5"/>
    <property type="match status" value="1"/>
</dbReference>
<dbReference type="InterPro" id="IPR052913">
    <property type="entry name" value="Glycopeptide_resist_protein"/>
</dbReference>
<keyword evidence="6" id="KW-1185">Reference proteome</keyword>
<dbReference type="InterPro" id="IPR007391">
    <property type="entry name" value="Vancomycin_resist_VanW"/>
</dbReference>
<dbReference type="InterPro" id="IPR011098">
    <property type="entry name" value="G5_dom"/>
</dbReference>
<comment type="caution">
    <text evidence="5">The sequence shown here is derived from an EMBL/GenBank/DDBJ whole genome shotgun (WGS) entry which is preliminary data.</text>
</comment>